<protein>
    <submittedName>
        <fullName evidence="1">Uncharacterized protein</fullName>
    </submittedName>
</protein>
<proteinExistence type="predicted"/>
<dbReference type="Proteomes" id="UP001163321">
    <property type="component" value="Chromosome 1"/>
</dbReference>
<accession>A0ACC0WVZ6</accession>
<organism evidence="1 2">
    <name type="scientific">Peronosclerospora sorghi</name>
    <dbReference type="NCBI Taxonomy" id="230839"/>
    <lineage>
        <taxon>Eukaryota</taxon>
        <taxon>Sar</taxon>
        <taxon>Stramenopiles</taxon>
        <taxon>Oomycota</taxon>
        <taxon>Peronosporomycetes</taxon>
        <taxon>Peronosporales</taxon>
        <taxon>Peronosporaceae</taxon>
        <taxon>Peronosclerospora</taxon>
    </lineage>
</organism>
<sequence>MHVLHRNFLVAVRPQVVPDGALISTIETMSCTWTFINIALHYSSVEDDIFTISLWPHFILKTTRPSCKNRASDYTTLHPALNF</sequence>
<keyword evidence="2" id="KW-1185">Reference proteome</keyword>
<evidence type="ECO:0000313" key="2">
    <source>
        <dbReference type="Proteomes" id="UP001163321"/>
    </source>
</evidence>
<dbReference type="EMBL" id="CM047580">
    <property type="protein sequence ID" value="KAI9922860.1"/>
    <property type="molecule type" value="Genomic_DNA"/>
</dbReference>
<comment type="caution">
    <text evidence="1">The sequence shown here is derived from an EMBL/GenBank/DDBJ whole genome shotgun (WGS) entry which is preliminary data.</text>
</comment>
<gene>
    <name evidence="1" type="ORF">PsorP6_002154</name>
</gene>
<name>A0ACC0WVZ6_9STRA</name>
<reference evidence="1 2" key="1">
    <citation type="journal article" date="2022" name="bioRxiv">
        <title>The genome of the oomycete Peronosclerospora sorghi, a cosmopolitan pathogen of maize and sorghum, is inflated with dispersed pseudogenes.</title>
        <authorList>
            <person name="Fletcher K."/>
            <person name="Martin F."/>
            <person name="Isakeit T."/>
            <person name="Cavanaugh K."/>
            <person name="Magill C."/>
            <person name="Michelmore R."/>
        </authorList>
    </citation>
    <scope>NUCLEOTIDE SEQUENCE [LARGE SCALE GENOMIC DNA]</scope>
    <source>
        <strain evidence="1">P6</strain>
    </source>
</reference>
<evidence type="ECO:0000313" key="1">
    <source>
        <dbReference type="EMBL" id="KAI9922860.1"/>
    </source>
</evidence>